<evidence type="ECO:0000256" key="5">
    <source>
        <dbReference type="SAM" id="MobiDB-lite"/>
    </source>
</evidence>
<keyword evidence="7" id="KW-1185">Reference proteome</keyword>
<feature type="region of interest" description="Disordered" evidence="5">
    <location>
        <begin position="293"/>
        <end position="321"/>
    </location>
</feature>
<keyword evidence="3 4" id="KW-0418">Kinase</keyword>
<dbReference type="EC" id="2.7.-.-" evidence="4"/>
<dbReference type="GO" id="GO:0000824">
    <property type="term" value="F:inositol-1,4,5,6-tetrakisphosphate 3-kinase activity"/>
    <property type="evidence" value="ECO:0007669"/>
    <property type="project" value="TreeGrafter"/>
</dbReference>
<dbReference type="InterPro" id="IPR005522">
    <property type="entry name" value="IPK"/>
</dbReference>
<feature type="region of interest" description="Disordered" evidence="5">
    <location>
        <begin position="1"/>
        <end position="20"/>
    </location>
</feature>
<evidence type="ECO:0000256" key="2">
    <source>
        <dbReference type="ARBA" id="ARBA00022679"/>
    </source>
</evidence>
<name>A0A0H2SRH3_9AGAM</name>
<protein>
    <recommendedName>
        <fullName evidence="4">Kinase</fullName>
        <ecNumber evidence="4">2.7.-.-</ecNumber>
    </recommendedName>
</protein>
<dbReference type="PANTHER" id="PTHR12400:SF108">
    <property type="entry name" value="KINASE"/>
    <property type="match status" value="1"/>
</dbReference>
<dbReference type="GO" id="GO:0008440">
    <property type="term" value="F:inositol-1,4,5-trisphosphate 3-kinase activity"/>
    <property type="evidence" value="ECO:0007669"/>
    <property type="project" value="TreeGrafter"/>
</dbReference>
<dbReference type="InterPro" id="IPR038286">
    <property type="entry name" value="IPK_sf"/>
</dbReference>
<dbReference type="Proteomes" id="UP000053477">
    <property type="component" value="Unassembled WGS sequence"/>
</dbReference>
<evidence type="ECO:0000256" key="4">
    <source>
        <dbReference type="RuleBase" id="RU363090"/>
    </source>
</evidence>
<evidence type="ECO:0000313" key="6">
    <source>
        <dbReference type="EMBL" id="KLO19676.1"/>
    </source>
</evidence>
<dbReference type="GO" id="GO:0005737">
    <property type="term" value="C:cytoplasm"/>
    <property type="evidence" value="ECO:0007669"/>
    <property type="project" value="TreeGrafter"/>
</dbReference>
<dbReference type="SUPFAM" id="SSF56104">
    <property type="entry name" value="SAICAR synthase-like"/>
    <property type="match status" value="1"/>
</dbReference>
<dbReference type="PANTHER" id="PTHR12400">
    <property type="entry name" value="INOSITOL POLYPHOSPHATE KINASE"/>
    <property type="match status" value="1"/>
</dbReference>
<dbReference type="GO" id="GO:0032958">
    <property type="term" value="P:inositol phosphate biosynthetic process"/>
    <property type="evidence" value="ECO:0007669"/>
    <property type="project" value="InterPro"/>
</dbReference>
<dbReference type="Pfam" id="PF03770">
    <property type="entry name" value="IPK"/>
    <property type="match status" value="1"/>
</dbReference>
<evidence type="ECO:0000256" key="1">
    <source>
        <dbReference type="ARBA" id="ARBA00007374"/>
    </source>
</evidence>
<dbReference type="GO" id="GO:0046854">
    <property type="term" value="P:phosphatidylinositol phosphate biosynthetic process"/>
    <property type="evidence" value="ECO:0007669"/>
    <property type="project" value="TreeGrafter"/>
</dbReference>
<feature type="compositionally biased region" description="Basic and acidic residues" evidence="5">
    <location>
        <begin position="1"/>
        <end position="16"/>
    </location>
</feature>
<organism evidence="6 7">
    <name type="scientific">Schizopora paradoxa</name>
    <dbReference type="NCBI Taxonomy" id="27342"/>
    <lineage>
        <taxon>Eukaryota</taxon>
        <taxon>Fungi</taxon>
        <taxon>Dikarya</taxon>
        <taxon>Basidiomycota</taxon>
        <taxon>Agaricomycotina</taxon>
        <taxon>Agaricomycetes</taxon>
        <taxon>Hymenochaetales</taxon>
        <taxon>Schizoporaceae</taxon>
        <taxon>Schizopora</taxon>
    </lineage>
</organism>
<dbReference type="FunCoup" id="A0A0H2SRH3">
    <property type="interactions" value="302"/>
</dbReference>
<dbReference type="AlphaFoldDB" id="A0A0H2SRH3"/>
<sequence length="366" mass="39727">MSATSDHSDSESESDHHHRATPTIDADHLQALAGQVGGHAGVLTTEDGLLIIKPCLPKELEFYNLIAVDERLAPLRPFVPKMYGTLKQMDPAEGAAALAQGEMDPSTVGNLLGQSSKDGGEGTATVHPQHAESLVLGNICSSFSKPATLDLKIGTRYYDDDASPEKRARKMADAAKTTAVETGAKITGFQLYDHTAGANISVSKDYGKSLKAPELPDAMRRFFPLTPSQSDKPEGVGLPKSLLAPVLSGLIAEIQQIRDALAQMEFRMVNASLLVVYESDWDAARTFLAKAKEVEQEGQKNDDEDDDEENEESDEEDEDEQEKLFAVKLIDFAHTKLTPGRGKDEGVILGLDTTLRLLDGRLKEIQ</sequence>
<reference evidence="6 7" key="1">
    <citation type="submission" date="2015-04" db="EMBL/GenBank/DDBJ databases">
        <title>Complete genome sequence of Schizopora paradoxa KUC8140, a cosmopolitan wood degrader in East Asia.</title>
        <authorList>
            <consortium name="DOE Joint Genome Institute"/>
            <person name="Min B."/>
            <person name="Park H."/>
            <person name="Jang Y."/>
            <person name="Kim J.-J."/>
            <person name="Kim K.H."/>
            <person name="Pangilinan J."/>
            <person name="Lipzen A."/>
            <person name="Riley R."/>
            <person name="Grigoriev I.V."/>
            <person name="Spatafora J.W."/>
            <person name="Choi I.-G."/>
        </authorList>
    </citation>
    <scope>NUCLEOTIDE SEQUENCE [LARGE SCALE GENOMIC DNA]</scope>
    <source>
        <strain evidence="6 7">KUC8140</strain>
    </source>
</reference>
<accession>A0A0H2SRH3</accession>
<dbReference type="EMBL" id="KQ085885">
    <property type="protein sequence ID" value="KLO19676.1"/>
    <property type="molecule type" value="Genomic_DNA"/>
</dbReference>
<dbReference type="OrthoDB" id="338650at2759"/>
<dbReference type="InParanoid" id="A0A0H2SRH3"/>
<feature type="compositionally biased region" description="Acidic residues" evidence="5">
    <location>
        <begin position="302"/>
        <end position="321"/>
    </location>
</feature>
<proteinExistence type="inferred from homology"/>
<dbReference type="STRING" id="27342.A0A0H2SRH3"/>
<evidence type="ECO:0000313" key="7">
    <source>
        <dbReference type="Proteomes" id="UP000053477"/>
    </source>
</evidence>
<keyword evidence="2 4" id="KW-0808">Transferase</keyword>
<gene>
    <name evidence="6" type="ORF">SCHPADRAFT_898620</name>
</gene>
<evidence type="ECO:0000256" key="3">
    <source>
        <dbReference type="ARBA" id="ARBA00022777"/>
    </source>
</evidence>
<dbReference type="Gene3D" id="3.30.470.160">
    <property type="entry name" value="Inositol polyphosphate kinase"/>
    <property type="match status" value="1"/>
</dbReference>
<comment type="similarity">
    <text evidence="1 4">Belongs to the inositol phosphokinase (IPK) family.</text>
</comment>
<dbReference type="GO" id="GO:0005634">
    <property type="term" value="C:nucleus"/>
    <property type="evidence" value="ECO:0007669"/>
    <property type="project" value="TreeGrafter"/>
</dbReference>